<feature type="signal peptide" evidence="6">
    <location>
        <begin position="1"/>
        <end position="23"/>
    </location>
</feature>
<evidence type="ECO:0000256" key="3">
    <source>
        <dbReference type="ARBA" id="ARBA00023004"/>
    </source>
</evidence>
<keyword evidence="5" id="KW-0812">Transmembrane</keyword>
<organism evidence="8 9">
    <name type="scientific">Trichlorobacter lovleyi (strain ATCC BAA-1151 / DSM 17278 / SZ)</name>
    <name type="common">Geobacter lovleyi</name>
    <dbReference type="NCBI Taxonomy" id="398767"/>
    <lineage>
        <taxon>Bacteria</taxon>
        <taxon>Pseudomonadati</taxon>
        <taxon>Thermodesulfobacteriota</taxon>
        <taxon>Desulfuromonadia</taxon>
        <taxon>Geobacterales</taxon>
        <taxon>Geobacteraceae</taxon>
        <taxon>Trichlorobacter</taxon>
    </lineage>
</organism>
<evidence type="ECO:0000256" key="5">
    <source>
        <dbReference type="SAM" id="Phobius"/>
    </source>
</evidence>
<keyword evidence="9" id="KW-1185">Reference proteome</keyword>
<keyword evidence="3 4" id="KW-0408">Iron</keyword>
<dbReference type="RefSeq" id="WP_012470695.1">
    <property type="nucleotide sequence ID" value="NC_010814.1"/>
</dbReference>
<evidence type="ECO:0000313" key="9">
    <source>
        <dbReference type="Proteomes" id="UP000002420"/>
    </source>
</evidence>
<evidence type="ECO:0000256" key="1">
    <source>
        <dbReference type="ARBA" id="ARBA00022617"/>
    </source>
</evidence>
<proteinExistence type="predicted"/>
<dbReference type="OrthoDB" id="5296507at2"/>
<keyword evidence="5" id="KW-1133">Transmembrane helix</keyword>
<sequence>MKLVCGISCLLIMLLAMITEPFADQAVDAAVVGDAKRGAARFSGSLPFAKGAAPCGACHALANRGVNGGKMAGDLGGLFTPDGADAIKDAVTAIETPVMKKMYTAHPLSDLEYADLAAFARQPGPEQQPTPGRSLPLAGMGAAGLFLIGFALYKRRIS</sequence>
<keyword evidence="2 4" id="KW-0479">Metal-binding</keyword>
<keyword evidence="1 4" id="KW-0349">Heme</keyword>
<feature type="chain" id="PRO_5002787571" evidence="6">
    <location>
        <begin position="24"/>
        <end position="158"/>
    </location>
</feature>
<dbReference type="STRING" id="398767.Glov_2651"/>
<dbReference type="EMBL" id="CP001089">
    <property type="protein sequence ID" value="ACD96364.1"/>
    <property type="molecule type" value="Genomic_DNA"/>
</dbReference>
<keyword evidence="5" id="KW-0472">Membrane</keyword>
<reference evidence="8 9" key="1">
    <citation type="submission" date="2008-05" db="EMBL/GenBank/DDBJ databases">
        <title>Complete sequence of chromosome of Geobacter lovleyi SZ.</title>
        <authorList>
            <consortium name="US DOE Joint Genome Institute"/>
            <person name="Lucas S."/>
            <person name="Copeland A."/>
            <person name="Lapidus A."/>
            <person name="Glavina del Rio T."/>
            <person name="Dalin E."/>
            <person name="Tice H."/>
            <person name="Bruce D."/>
            <person name="Goodwin L."/>
            <person name="Pitluck S."/>
            <person name="Chertkov O."/>
            <person name="Meincke L."/>
            <person name="Brettin T."/>
            <person name="Detter J.C."/>
            <person name="Han C."/>
            <person name="Tapia R."/>
            <person name="Kuske C.R."/>
            <person name="Schmutz J."/>
            <person name="Larimer F."/>
            <person name="Land M."/>
            <person name="Hauser L."/>
            <person name="Kyrpides N."/>
            <person name="Mikhailova N."/>
            <person name="Sung Y."/>
            <person name="Fletcher K.E."/>
            <person name="Ritalahti K.M."/>
            <person name="Loeffler F.E."/>
            <person name="Richardson P."/>
        </authorList>
    </citation>
    <scope>NUCLEOTIDE SEQUENCE [LARGE SCALE GENOMIC DNA]</scope>
    <source>
        <strain evidence="9">ATCC BAA-1151 / DSM 17278 / SZ</strain>
    </source>
</reference>
<feature type="domain" description="Cytochrome c" evidence="7">
    <location>
        <begin position="33"/>
        <end position="124"/>
    </location>
</feature>
<dbReference type="Proteomes" id="UP000002420">
    <property type="component" value="Chromosome"/>
</dbReference>
<evidence type="ECO:0000256" key="4">
    <source>
        <dbReference type="PROSITE-ProRule" id="PRU00433"/>
    </source>
</evidence>
<feature type="transmembrane region" description="Helical" evidence="5">
    <location>
        <begin position="135"/>
        <end position="153"/>
    </location>
</feature>
<dbReference type="eggNOG" id="COG2863">
    <property type="taxonomic scope" value="Bacteria"/>
</dbReference>
<evidence type="ECO:0000256" key="6">
    <source>
        <dbReference type="SAM" id="SignalP"/>
    </source>
</evidence>
<evidence type="ECO:0000256" key="2">
    <source>
        <dbReference type="ARBA" id="ARBA00022723"/>
    </source>
</evidence>
<dbReference type="AlphaFoldDB" id="B3E6V9"/>
<accession>B3E6V9</accession>
<protein>
    <submittedName>
        <fullName evidence="8">Cytochrome c, class I</fullName>
    </submittedName>
</protein>
<dbReference type="GO" id="GO:0009055">
    <property type="term" value="F:electron transfer activity"/>
    <property type="evidence" value="ECO:0007669"/>
    <property type="project" value="InterPro"/>
</dbReference>
<dbReference type="PROSITE" id="PS51007">
    <property type="entry name" value="CYTC"/>
    <property type="match status" value="1"/>
</dbReference>
<dbReference type="InterPro" id="IPR009056">
    <property type="entry name" value="Cyt_c-like_dom"/>
</dbReference>
<dbReference type="HOGENOM" id="CLU_1666890_0_0_7"/>
<dbReference type="Gene3D" id="1.10.760.10">
    <property type="entry name" value="Cytochrome c-like domain"/>
    <property type="match status" value="1"/>
</dbReference>
<dbReference type="SUPFAM" id="SSF46626">
    <property type="entry name" value="Cytochrome c"/>
    <property type="match status" value="1"/>
</dbReference>
<evidence type="ECO:0000313" key="8">
    <source>
        <dbReference type="EMBL" id="ACD96364.1"/>
    </source>
</evidence>
<evidence type="ECO:0000259" key="7">
    <source>
        <dbReference type="PROSITE" id="PS51007"/>
    </source>
</evidence>
<keyword evidence="6" id="KW-0732">Signal</keyword>
<dbReference type="KEGG" id="glo:Glov_2651"/>
<dbReference type="GO" id="GO:0046872">
    <property type="term" value="F:metal ion binding"/>
    <property type="evidence" value="ECO:0007669"/>
    <property type="project" value="UniProtKB-KW"/>
</dbReference>
<dbReference type="GO" id="GO:0020037">
    <property type="term" value="F:heme binding"/>
    <property type="evidence" value="ECO:0007669"/>
    <property type="project" value="InterPro"/>
</dbReference>
<dbReference type="InterPro" id="IPR036909">
    <property type="entry name" value="Cyt_c-like_dom_sf"/>
</dbReference>
<gene>
    <name evidence="8" type="ordered locus">Glov_2651</name>
</gene>
<name>B3E6V9_TRIL1</name>